<comment type="caution">
    <text evidence="1">The sequence shown here is derived from an EMBL/GenBank/DDBJ whole genome shotgun (WGS) entry which is preliminary data.</text>
</comment>
<gene>
    <name evidence="2" type="ORF">CC99x_011480</name>
    <name evidence="1" type="ORF">CC99x_02027</name>
</gene>
<accession>A0A0Q9YLB0</accession>
<dbReference type="EMBL" id="LKHV01000012">
    <property type="protein sequence ID" value="KRG17732.1"/>
    <property type="molecule type" value="Genomic_DNA"/>
</dbReference>
<sequence length="176" mass="20151">MKFFAYDDKMFSPLLHSILQEATCLGIAKVVGYKLYFHNRGSQDPSGKCNLVQVRDSQESVYGVLYEVVAREKHLLDRAGALGYGNQEITLKVEPLMPGGETDNSPCFAFTYVAHKENVFQDLVPFSWYKELVLSGAKEHRLPEIYLHYLQQIASTQDPNVAREFKNKRFLEAHLF</sequence>
<name>A0A0Q9YLB0_9GAMM</name>
<dbReference type="STRING" id="437022.CC99x_02027"/>
<dbReference type="Proteomes" id="UP000051494">
    <property type="component" value="Unassembled WGS sequence"/>
</dbReference>
<keyword evidence="3" id="KW-1185">Reference proteome</keyword>
<protein>
    <submittedName>
        <fullName evidence="2">Gamma-glutamylcyclotransferase</fullName>
    </submittedName>
</protein>
<evidence type="ECO:0000313" key="3">
    <source>
        <dbReference type="Proteomes" id="UP000051494"/>
    </source>
</evidence>
<dbReference type="CDD" id="cd06661">
    <property type="entry name" value="GGCT_like"/>
    <property type="match status" value="1"/>
</dbReference>
<dbReference type="Pfam" id="PF13772">
    <property type="entry name" value="AIG2_2"/>
    <property type="match status" value="1"/>
</dbReference>
<reference evidence="1" key="1">
    <citation type="submission" date="2015-09" db="EMBL/GenBank/DDBJ databases">
        <title>Draft Genome Sequences of Two Novel Amoeba-resistant Intranuclear Bacteria, Candidatus Berkiella cookevillensis and Candidatus Berkiella aquae.</title>
        <authorList>
            <person name="Mehari Y.T."/>
            <person name="Arivett B.A."/>
            <person name="Farone A.L."/>
            <person name="Gunderson J.H."/>
            <person name="Farone M.B."/>
        </authorList>
    </citation>
    <scope>NUCLEOTIDE SEQUENCE [LARGE SCALE GENOMIC DNA]</scope>
    <source>
        <strain evidence="1">CC99</strain>
    </source>
</reference>
<dbReference type="InterPro" id="IPR036568">
    <property type="entry name" value="GGCT-like_sf"/>
</dbReference>
<dbReference type="SUPFAM" id="SSF110857">
    <property type="entry name" value="Gamma-glutamyl cyclotransferase-like"/>
    <property type="match status" value="1"/>
</dbReference>
<reference evidence="2" key="2">
    <citation type="journal article" date="2016" name="Genome Announc.">
        <title>Draft Genome Sequences of Two Novel Amoeba-Resistant Intranuclear Bacteria, 'Candidatus Berkiella cookevillensis' and 'Candidatus Berkiella aquae'.</title>
        <authorList>
            <person name="Mehari Y.T."/>
            <person name="Arivett B.A."/>
            <person name="Farone A.L."/>
            <person name="Gunderson J.H."/>
            <person name="Farone M.B."/>
        </authorList>
    </citation>
    <scope>NUCLEOTIDE SEQUENCE</scope>
    <source>
        <strain evidence="2">CC99</strain>
    </source>
</reference>
<reference evidence="2" key="3">
    <citation type="submission" date="2021-06" db="EMBL/GenBank/DDBJ databases">
        <title>Genomic Description and Analysis of Intracellular Bacteria, Candidatus Berkiella cookevillensis and Candidatus Berkiella aquae.</title>
        <authorList>
            <person name="Kidane D.T."/>
            <person name="Mehari Y.T."/>
            <person name="Rice F.C."/>
            <person name="Arivett B.A."/>
            <person name="Farone A.L."/>
            <person name="Berk S.G."/>
            <person name="Farone M.B."/>
        </authorList>
    </citation>
    <scope>NUCLEOTIDE SEQUENCE</scope>
    <source>
        <strain evidence="2">CC99</strain>
    </source>
</reference>
<dbReference type="AlphaFoldDB" id="A0A0Q9YLB0"/>
<dbReference type="InterPro" id="IPR013024">
    <property type="entry name" value="GGCT-like"/>
</dbReference>
<evidence type="ECO:0000313" key="1">
    <source>
        <dbReference type="EMBL" id="KRG17732.1"/>
    </source>
</evidence>
<evidence type="ECO:0000313" key="2">
    <source>
        <dbReference type="EMBL" id="MCS5709516.1"/>
    </source>
</evidence>
<dbReference type="OrthoDB" id="5401862at2"/>
<dbReference type="EMBL" id="LKHV02000001">
    <property type="protein sequence ID" value="MCS5709516.1"/>
    <property type="molecule type" value="Genomic_DNA"/>
</dbReference>
<dbReference type="RefSeq" id="WP_057625132.1">
    <property type="nucleotide sequence ID" value="NZ_LKHV02000001.1"/>
</dbReference>
<organism evidence="1">
    <name type="scientific">Candidatus Berkiella cookevillensis</name>
    <dbReference type="NCBI Taxonomy" id="437022"/>
    <lineage>
        <taxon>Bacteria</taxon>
        <taxon>Pseudomonadati</taxon>
        <taxon>Pseudomonadota</taxon>
        <taxon>Gammaproteobacteria</taxon>
        <taxon>Candidatus Berkiellales</taxon>
        <taxon>Candidatus Berkiellaceae</taxon>
        <taxon>Candidatus Berkiella</taxon>
    </lineage>
</organism>
<proteinExistence type="predicted"/>
<dbReference type="Gene3D" id="3.10.490.10">
    <property type="entry name" value="Gamma-glutamyl cyclotransferase-like"/>
    <property type="match status" value="1"/>
</dbReference>